<feature type="compositionally biased region" description="Basic and acidic residues" evidence="1">
    <location>
        <begin position="147"/>
        <end position="161"/>
    </location>
</feature>
<dbReference type="InterPro" id="IPR051534">
    <property type="entry name" value="CBASS_pafABC_assoc_protein"/>
</dbReference>
<sequence>MDIDSFTESLQQEDLNETALRVLNLLFILNASATPLSTEQILRDSDLGYGSANRASDLKKFKRDREKLAEHGVSIVEVRPAGAKQTEESLWTIDRANTYATLGIITQKDADTLLRAVDECLARKEIPYRRALISIRHRLHALTHPLKQSDSDGADGRDADAHAATGTAPSDRIADALWSAYTLKRKVRFAYRDARGRDTSRTMAIWGIFTQHGHSYYVGLDEQSGGVRTFRGDRITRVWRPSGNYTIPRWFNIHDYLFLPFDMAGGMTTSVSFRFPDRIGQAEIESLTKGRGALERRPDTGAWIWTVKVSDMRAAAQFALAHAQMGMRPQSPKQLVDAWNTMIDKAVESHG</sequence>
<accession>A0A921IU94</accession>
<dbReference type="PANTHER" id="PTHR34580:SF1">
    <property type="entry name" value="PROTEIN PAFC"/>
    <property type="match status" value="1"/>
</dbReference>
<feature type="region of interest" description="Disordered" evidence="1">
    <location>
        <begin position="146"/>
        <end position="167"/>
    </location>
</feature>
<evidence type="ECO:0000313" key="4">
    <source>
        <dbReference type="Proteomes" id="UP000746751"/>
    </source>
</evidence>
<dbReference type="AlphaFoldDB" id="A0A921IU94"/>
<proteinExistence type="predicted"/>
<reference evidence="3" key="2">
    <citation type="submission" date="2021-09" db="EMBL/GenBank/DDBJ databases">
        <authorList>
            <person name="Gilroy R."/>
        </authorList>
    </citation>
    <scope>NUCLEOTIDE SEQUENCE</scope>
    <source>
        <strain evidence="3">ChiGjej2B2-7701</strain>
    </source>
</reference>
<comment type="caution">
    <text evidence="3">The sequence shown here is derived from an EMBL/GenBank/DDBJ whole genome shotgun (WGS) entry which is preliminary data.</text>
</comment>
<dbReference type="PROSITE" id="PS52050">
    <property type="entry name" value="WYL"/>
    <property type="match status" value="1"/>
</dbReference>
<dbReference type="Pfam" id="PF13280">
    <property type="entry name" value="WYL"/>
    <property type="match status" value="1"/>
</dbReference>
<organism evidence="3 4">
    <name type="scientific">Collinsella ihumii</name>
    <dbReference type="NCBI Taxonomy" id="1720204"/>
    <lineage>
        <taxon>Bacteria</taxon>
        <taxon>Bacillati</taxon>
        <taxon>Actinomycetota</taxon>
        <taxon>Coriobacteriia</taxon>
        <taxon>Coriobacteriales</taxon>
        <taxon>Coriobacteriaceae</taxon>
        <taxon>Collinsella</taxon>
    </lineage>
</organism>
<dbReference type="InterPro" id="IPR026881">
    <property type="entry name" value="WYL_dom"/>
</dbReference>
<gene>
    <name evidence="3" type="ORF">K8U80_11170</name>
</gene>
<evidence type="ECO:0000256" key="1">
    <source>
        <dbReference type="SAM" id="MobiDB-lite"/>
    </source>
</evidence>
<dbReference type="PANTHER" id="PTHR34580">
    <property type="match status" value="1"/>
</dbReference>
<dbReference type="EMBL" id="DYVF01000069">
    <property type="protein sequence ID" value="HJG31935.1"/>
    <property type="molecule type" value="Genomic_DNA"/>
</dbReference>
<reference evidence="3" key="1">
    <citation type="journal article" date="2021" name="PeerJ">
        <title>Extensive microbial diversity within the chicken gut microbiome revealed by metagenomics and culture.</title>
        <authorList>
            <person name="Gilroy R."/>
            <person name="Ravi A."/>
            <person name="Getino M."/>
            <person name="Pursley I."/>
            <person name="Horton D.L."/>
            <person name="Alikhan N.F."/>
            <person name="Baker D."/>
            <person name="Gharbi K."/>
            <person name="Hall N."/>
            <person name="Watson M."/>
            <person name="Adriaenssens E.M."/>
            <person name="Foster-Nyarko E."/>
            <person name="Jarju S."/>
            <person name="Secka A."/>
            <person name="Antonio M."/>
            <person name="Oren A."/>
            <person name="Chaudhuri R.R."/>
            <person name="La Ragione R."/>
            <person name="Hildebrand F."/>
            <person name="Pallen M.J."/>
        </authorList>
    </citation>
    <scope>NUCLEOTIDE SEQUENCE</scope>
    <source>
        <strain evidence="3">ChiGjej2B2-7701</strain>
    </source>
</reference>
<evidence type="ECO:0000259" key="2">
    <source>
        <dbReference type="Pfam" id="PF13280"/>
    </source>
</evidence>
<name>A0A921IU94_9ACTN</name>
<feature type="domain" description="WYL" evidence="2">
    <location>
        <begin position="174"/>
        <end position="238"/>
    </location>
</feature>
<protein>
    <submittedName>
        <fullName evidence="3">WYL domain-containing protein</fullName>
    </submittedName>
</protein>
<evidence type="ECO:0000313" key="3">
    <source>
        <dbReference type="EMBL" id="HJG31935.1"/>
    </source>
</evidence>
<dbReference type="Proteomes" id="UP000746751">
    <property type="component" value="Unassembled WGS sequence"/>
</dbReference>